<feature type="domain" description="C4-type zinc-finger of DNA polymerase delta" evidence="25">
    <location>
        <begin position="1485"/>
        <end position="1555"/>
    </location>
</feature>
<feature type="domain" description="DNA-directed DNA polymerase family B multifunctional" evidence="23">
    <location>
        <begin position="990"/>
        <end position="1437"/>
    </location>
</feature>
<dbReference type="FunFam" id="1.20.140.30:FF:000001">
    <property type="entry name" value="MOB kinase activator 1A"/>
    <property type="match status" value="1"/>
</dbReference>
<evidence type="ECO:0000256" key="3">
    <source>
        <dbReference type="ARBA" id="ARBA00005755"/>
    </source>
</evidence>
<dbReference type="Gene3D" id="1.10.287.690">
    <property type="entry name" value="Helix hairpin bin"/>
    <property type="match status" value="1"/>
</dbReference>
<dbReference type="GO" id="GO:0016035">
    <property type="term" value="C:zeta DNA polymerase complex"/>
    <property type="evidence" value="ECO:0007669"/>
    <property type="project" value="InterPro"/>
</dbReference>
<dbReference type="Gene3D" id="1.10.132.60">
    <property type="entry name" value="DNA polymerase family B, C-terminal domain"/>
    <property type="match status" value="1"/>
</dbReference>
<dbReference type="GO" id="GO:0003887">
    <property type="term" value="F:DNA-directed DNA polymerase activity"/>
    <property type="evidence" value="ECO:0007669"/>
    <property type="project" value="UniProtKB-KW"/>
</dbReference>
<dbReference type="CDD" id="cd05778">
    <property type="entry name" value="DNA_polB_zeta_exo"/>
    <property type="match status" value="1"/>
</dbReference>
<evidence type="ECO:0000256" key="12">
    <source>
        <dbReference type="ARBA" id="ARBA00022932"/>
    </source>
</evidence>
<feature type="region of interest" description="Disordered" evidence="22">
    <location>
        <begin position="255"/>
        <end position="280"/>
    </location>
</feature>
<dbReference type="CDD" id="cd05534">
    <property type="entry name" value="POLBc_zeta"/>
    <property type="match status" value="1"/>
</dbReference>
<keyword evidence="4 21" id="KW-0004">4Fe-4S</keyword>
<comment type="catalytic activity">
    <reaction evidence="18 21">
        <text>DNA(n) + a 2'-deoxyribonucleoside 5'-triphosphate = DNA(n+1) + diphosphate</text>
        <dbReference type="Rhea" id="RHEA:22508"/>
        <dbReference type="Rhea" id="RHEA-COMP:17339"/>
        <dbReference type="Rhea" id="RHEA-COMP:17340"/>
        <dbReference type="ChEBI" id="CHEBI:33019"/>
        <dbReference type="ChEBI" id="CHEBI:61560"/>
        <dbReference type="ChEBI" id="CHEBI:173112"/>
        <dbReference type="EC" id="2.7.7.7"/>
    </reaction>
</comment>
<comment type="caution">
    <text evidence="28">The sequence shown here is derived from an EMBL/GenBank/DDBJ whole genome shotgun (WGS) entry which is preliminary data.</text>
</comment>
<keyword evidence="6 21" id="KW-0548">Nucleotidyltransferase</keyword>
<evidence type="ECO:0000256" key="7">
    <source>
        <dbReference type="ARBA" id="ARBA00022705"/>
    </source>
</evidence>
<comment type="subunit">
    <text evidence="19">Forms DNA polymerase zeta with REV7.</text>
</comment>
<dbReference type="InterPro" id="IPR056447">
    <property type="entry name" value="REV3_N"/>
</dbReference>
<sequence length="1820" mass="206149">MDTLKVQITNIDWSLVRSGTLDNTRFSRCPVIRIFGLSSTGKKACVHIHQVYPYFYVPYDGSMAPEEVGRYIRSLTQALNRAIAISLKRNPLDAKYVRAVILVKGVHFYGFHCSYSPFLKVIMADPGLVQRAATVLRSGAVMRQKIQTYETHISYLMQFMCDFGLYGCGSLEFSRYYLREGTAEWTIRGEFSKSPHPKISRMSVEIDIISHQILNRNKLSQRHFHHKLDISASAPPSEPLVQSVRELWDGERARRSANGLNPTPEIPQEGSASQRGVGGQWEQEPLFWEQLRTRMNTPKAEVNAPQGWEKWVMTAFESVEALWEEGWKTWMPQVFDRTSELGENPKRSVQHASELNPFSSTQGEQNQELQTTHVSSPDDVDEDIAAGQALQRLVIAAEDAEDWHDDDEQWDDDLLYDEEPKEIATQVVNREISVPATPTKQRFRTATPASASRQDSPSISLDRVGSGSRSYISPATTPTKKITINDSPSKFDRMLEDLEKAPVRIPVRARSASVVNATPGSHLAAKRAKSTIPVVEQGNPFLDANVPYPVQGTITRTDDGTSPIAKRKKLAHEVADEPKTKVTRWVDLEEQLISITYRAPQAPVARALVYEYYQRPPSTKQLVESLADYGLPSKIYRAPYYSNEDDLPERPMRYAGRVYHIRGGTGVGSLEHWQSNSAPPQVLRNVPEITGWEYAGVPPISKVVKKWLDSTPTQDTRKAPDLWKSQIEGPTQNTYGFKITQKKTENFGARQKQTISAMSVEIFACSRGDLLANPAEDEIACLFYSYSESGGDAEDRADYNSGCIVVCPDQPYSVDPRWIPEYKIEVVSSELDLLNTLIDLVREFDPDILAGWQVQTASWGYLNTRLSLSEEIGRVSSDHGHKPGSEQWDERHGANFNVVGRHVLNVWRIMRSEQSLDQYTYENVMFHLMHKRAPKYAPKTLTQWFNSGVPFRVVRVLKYWAERTVAILDLLDHTELILRTAESARIIGVDFMSVLTRGSQFKVESIMFKIAKQENYVLISPSKEQVGSQNACECLPLVMEPESAFYNPLVVLDFQSLYPSIMIAYNYCYSTFLGRCALFQGRNKFGVTELNLPPGLLETIGEENIHVAANGMAYVKRNVREGLLGRMLMELLNTRIMVKQAMKSAKGDRGLYKILNARQLSLKLMCNVTFGYTMAGFSGRMPAAEIADSIVQSGRETLEKAIALIETTPKWGARVVYGDTDSLFIYLPGRTKDEAFRIGHEIASTVTESNPPPIKLKFEKVYYPCVLMTKKRYVGFKYETPDDNEPEFDAKGIETVRRDGIPAGQKMVERCLKILFRTQDFSEVKKYCVESWTKILKGQVTPQDFIFAKEVRLGTYSEKAPPPPGAIVAAKKLALDPMAEPQYGERVPYVIIRGEPGSRLIDRAVPPEELLKDRSKNIDENYYITHSLIPPLERIFNLVGANVRQWFEEMPKPARLDPIATIGGSEESENNGRYNIDGHFRRLECVVCKQPNDTIDVCDDCLDDPLLSGKTLLEKVRRIERRIRGAQLVCATCTGSPASETIMCESLECPWMYARIKSAQKLDSIKQIQALVTQFPTLMIQANEDYHFGPLLVRQSSLKYSAMSSFFGLAKTRTFKPRKDVPEGTKQYQLRKYAEATLGSGNLRLAVVLPEGEDLNEWLAVHTVDFFNHLNMLYGTVTEFCTPQQCPIMSAGPRYEYLWEDGVTYKKPTKLSAPDYVDALMNWVQSLLDDEKVFPNKIGVPFPKNFQSTVKTIVRRLFRVYAHLYSHHFEQISALGIEAHLNTSYRHFFLFINEFDLVDKKELVPLDELNDAILAEDKAR</sequence>
<dbReference type="PANTHER" id="PTHR45812">
    <property type="entry name" value="DNA POLYMERASE ZETA CATALYTIC SUBUNIT"/>
    <property type="match status" value="1"/>
</dbReference>
<keyword evidence="5 21" id="KW-0808">Transferase</keyword>
<organism evidence="28 29">
    <name type="scientific">Rhizoctonia solani</name>
    <dbReference type="NCBI Taxonomy" id="456999"/>
    <lineage>
        <taxon>Eukaryota</taxon>
        <taxon>Fungi</taxon>
        <taxon>Dikarya</taxon>
        <taxon>Basidiomycota</taxon>
        <taxon>Agaricomycotina</taxon>
        <taxon>Agaricomycetes</taxon>
        <taxon>Cantharellales</taxon>
        <taxon>Ceratobasidiaceae</taxon>
        <taxon>Rhizoctonia</taxon>
    </lineage>
</organism>
<evidence type="ECO:0000256" key="10">
    <source>
        <dbReference type="ARBA" id="ARBA00022771"/>
    </source>
</evidence>
<dbReference type="InterPro" id="IPR006133">
    <property type="entry name" value="DNA-dir_DNA_pol_B_exonuc"/>
</dbReference>
<dbReference type="InterPro" id="IPR042087">
    <property type="entry name" value="DNA_pol_B_thumb"/>
</dbReference>
<evidence type="ECO:0000256" key="11">
    <source>
        <dbReference type="ARBA" id="ARBA00022833"/>
    </source>
</evidence>
<dbReference type="OrthoDB" id="2414538at2759"/>
<feature type="compositionally biased region" description="Polar residues" evidence="22">
    <location>
        <begin position="350"/>
        <end position="375"/>
    </location>
</feature>
<dbReference type="SMART" id="SM01388">
    <property type="entry name" value="Mob1_phocein"/>
    <property type="match status" value="1"/>
</dbReference>
<keyword evidence="13 21" id="KW-0408">Iron</keyword>
<dbReference type="Gene3D" id="3.90.1600.10">
    <property type="entry name" value="Palm domain of DNA polymerase"/>
    <property type="match status" value="1"/>
</dbReference>
<evidence type="ECO:0000256" key="21">
    <source>
        <dbReference type="RuleBase" id="RU000442"/>
    </source>
</evidence>
<dbReference type="FunFam" id="1.10.287.690:FF:000002">
    <property type="entry name" value="DNA polymerase zeta"/>
    <property type="match status" value="1"/>
</dbReference>
<evidence type="ECO:0000256" key="4">
    <source>
        <dbReference type="ARBA" id="ARBA00022485"/>
    </source>
</evidence>
<keyword evidence="7 21" id="KW-0235">DNA replication</keyword>
<dbReference type="InterPro" id="IPR043502">
    <property type="entry name" value="DNA/RNA_pol_sf"/>
</dbReference>
<evidence type="ECO:0000256" key="19">
    <source>
        <dbReference type="ARBA" id="ARBA00066055"/>
    </source>
</evidence>
<feature type="domain" description="DNA polymerase zeta catalytic subunit N-terminal" evidence="27">
    <location>
        <begin position="4"/>
        <end position="49"/>
    </location>
</feature>
<keyword evidence="12 21" id="KW-0239">DNA-directed DNA polymerase</keyword>
<evidence type="ECO:0000256" key="18">
    <source>
        <dbReference type="ARBA" id="ARBA00049244"/>
    </source>
</evidence>
<reference evidence="28" key="1">
    <citation type="submission" date="2020-09" db="EMBL/GenBank/DDBJ databases">
        <title>Comparative genome analyses of four rice-infecting Rhizoctonia solani isolates reveal extensive enrichment of homogalacturonan modification genes.</title>
        <authorList>
            <person name="Lee D.-Y."/>
            <person name="Jeon J."/>
            <person name="Kim K.-T."/>
            <person name="Cheong K."/>
            <person name="Song H."/>
            <person name="Choi G."/>
            <person name="Ko J."/>
            <person name="Opiyo S.O."/>
            <person name="Zuo S."/>
            <person name="Madhav S."/>
            <person name="Lee Y.-H."/>
            <person name="Wang G.-L."/>
        </authorList>
    </citation>
    <scope>NUCLEOTIDE SEQUENCE</scope>
    <source>
        <strain evidence="28">AG1-IA WGL</strain>
    </source>
</reference>
<dbReference type="GO" id="GO:0003677">
    <property type="term" value="F:DNA binding"/>
    <property type="evidence" value="ECO:0007669"/>
    <property type="project" value="UniProtKB-KW"/>
</dbReference>
<evidence type="ECO:0000256" key="2">
    <source>
        <dbReference type="ARBA" id="ARBA00004123"/>
    </source>
</evidence>
<dbReference type="GO" id="GO:0051539">
    <property type="term" value="F:4 iron, 4 sulfur cluster binding"/>
    <property type="evidence" value="ECO:0007669"/>
    <property type="project" value="UniProtKB-KW"/>
</dbReference>
<dbReference type="InterPro" id="IPR025687">
    <property type="entry name" value="Znf-C4pol"/>
</dbReference>
<dbReference type="InterPro" id="IPR036703">
    <property type="entry name" value="MOB_kinase_act_sf"/>
</dbReference>
<keyword evidence="9" id="KW-0227">DNA damage</keyword>
<evidence type="ECO:0000256" key="17">
    <source>
        <dbReference type="ARBA" id="ARBA00023242"/>
    </source>
</evidence>
<dbReference type="SMART" id="SM00486">
    <property type="entry name" value="POLBc"/>
    <property type="match status" value="1"/>
</dbReference>
<evidence type="ECO:0000259" key="24">
    <source>
        <dbReference type="Pfam" id="PF03104"/>
    </source>
</evidence>
<dbReference type="GO" id="GO:0008270">
    <property type="term" value="F:zinc ion binding"/>
    <property type="evidence" value="ECO:0007669"/>
    <property type="project" value="UniProtKB-KW"/>
</dbReference>
<dbReference type="FunFam" id="1.10.132.60:FF:000007">
    <property type="entry name" value="DNA polymerase"/>
    <property type="match status" value="1"/>
</dbReference>
<keyword evidence="11 20" id="KW-0862">Zinc</keyword>
<feature type="compositionally biased region" description="Polar residues" evidence="22">
    <location>
        <begin position="467"/>
        <end position="479"/>
    </location>
</feature>
<comment type="similarity">
    <text evidence="3 21">Belongs to the DNA polymerase type-B family.</text>
</comment>
<evidence type="ECO:0000256" key="6">
    <source>
        <dbReference type="ARBA" id="ARBA00022695"/>
    </source>
</evidence>
<evidence type="ECO:0000256" key="20">
    <source>
        <dbReference type="PIRSR" id="PIRSR605301-1"/>
    </source>
</evidence>
<evidence type="ECO:0000259" key="27">
    <source>
        <dbReference type="Pfam" id="PF24065"/>
    </source>
</evidence>
<feature type="binding site" evidence="20">
    <location>
        <position position="1686"/>
    </location>
    <ligand>
        <name>Zn(2+)</name>
        <dbReference type="ChEBI" id="CHEBI:29105"/>
    </ligand>
</feature>
<dbReference type="PRINTS" id="PR00106">
    <property type="entry name" value="DNAPOLB"/>
</dbReference>
<feature type="domain" description="DNA polymerase delta/zeta catalytic subunit N-terminal" evidence="26">
    <location>
        <begin position="50"/>
        <end position="129"/>
    </location>
</feature>
<gene>
    <name evidence="28" type="ORF">RHS03_04167</name>
</gene>
<evidence type="ECO:0000256" key="1">
    <source>
        <dbReference type="ARBA" id="ARBA00001966"/>
    </source>
</evidence>
<feature type="region of interest" description="Disordered" evidence="22">
    <location>
        <begin position="344"/>
        <end position="380"/>
    </location>
</feature>
<evidence type="ECO:0000256" key="8">
    <source>
        <dbReference type="ARBA" id="ARBA00022723"/>
    </source>
</evidence>
<feature type="binding site" evidence="20">
    <location>
        <position position="1681"/>
    </location>
    <ligand>
        <name>Zn(2+)</name>
        <dbReference type="ChEBI" id="CHEBI:29105"/>
    </ligand>
</feature>
<evidence type="ECO:0000256" key="5">
    <source>
        <dbReference type="ARBA" id="ARBA00022679"/>
    </source>
</evidence>
<dbReference type="FunFam" id="3.30.420.10:FF:000024">
    <property type="entry name" value="DNA polymerase zeta catalytic subunit"/>
    <property type="match status" value="1"/>
</dbReference>
<dbReference type="InterPro" id="IPR006172">
    <property type="entry name" value="DNA-dir_DNA_pol_B"/>
</dbReference>
<dbReference type="PANTHER" id="PTHR45812:SF1">
    <property type="entry name" value="DNA POLYMERASE ZETA CATALYTIC SUBUNIT"/>
    <property type="match status" value="1"/>
</dbReference>
<keyword evidence="14 21" id="KW-0411">Iron-sulfur</keyword>
<keyword evidence="10 21" id="KW-0863">Zinc-finger</keyword>
<dbReference type="InterPro" id="IPR036397">
    <property type="entry name" value="RNaseH_sf"/>
</dbReference>
<evidence type="ECO:0000259" key="23">
    <source>
        <dbReference type="Pfam" id="PF00136"/>
    </source>
</evidence>
<protein>
    <recommendedName>
        <fullName evidence="21">DNA polymerase</fullName>
        <ecNumber evidence="21">2.7.7.7</ecNumber>
    </recommendedName>
</protein>
<evidence type="ECO:0000259" key="26">
    <source>
        <dbReference type="Pfam" id="PF24055"/>
    </source>
</evidence>
<dbReference type="Pfam" id="PF03637">
    <property type="entry name" value="Mob1_phocein"/>
    <property type="match status" value="1"/>
</dbReference>
<accession>A0A8H7LSN0</accession>
<dbReference type="InterPro" id="IPR012337">
    <property type="entry name" value="RNaseH-like_sf"/>
</dbReference>
<dbReference type="Pfam" id="PF24055">
    <property type="entry name" value="POL3_N"/>
    <property type="match status" value="1"/>
</dbReference>
<evidence type="ECO:0000256" key="16">
    <source>
        <dbReference type="ARBA" id="ARBA00023204"/>
    </source>
</evidence>
<dbReference type="SUPFAM" id="SSF53098">
    <property type="entry name" value="Ribonuclease H-like"/>
    <property type="match status" value="1"/>
</dbReference>
<dbReference type="Pfam" id="PF00136">
    <property type="entry name" value="DNA_pol_B"/>
    <property type="match status" value="1"/>
</dbReference>
<dbReference type="Gene3D" id="1.20.140.30">
    <property type="entry name" value="MOB kinase activator"/>
    <property type="match status" value="1"/>
</dbReference>
<evidence type="ECO:0000256" key="22">
    <source>
        <dbReference type="SAM" id="MobiDB-lite"/>
    </source>
</evidence>
<dbReference type="SUPFAM" id="SSF56672">
    <property type="entry name" value="DNA/RNA polymerases"/>
    <property type="match status" value="1"/>
</dbReference>
<feature type="region of interest" description="Disordered" evidence="22">
    <location>
        <begin position="436"/>
        <end position="479"/>
    </location>
</feature>
<feature type="binding site" evidence="20">
    <location>
        <position position="1763"/>
    </location>
    <ligand>
        <name>Zn(2+)</name>
        <dbReference type="ChEBI" id="CHEBI:29105"/>
    </ligand>
</feature>
<dbReference type="Gene3D" id="3.30.342.10">
    <property type="entry name" value="DNA Polymerase, chain B, domain 1"/>
    <property type="match status" value="1"/>
</dbReference>
<keyword evidence="16" id="KW-0234">DNA repair</keyword>
<dbReference type="InterPro" id="IPR017964">
    <property type="entry name" value="DNA-dir_DNA_pol_B_CS"/>
</dbReference>
<evidence type="ECO:0000313" key="28">
    <source>
        <dbReference type="EMBL" id="KAF8707780.1"/>
    </source>
</evidence>
<dbReference type="Proteomes" id="UP000602905">
    <property type="component" value="Unassembled WGS sequence"/>
</dbReference>
<dbReference type="GO" id="GO:0000724">
    <property type="term" value="P:double-strand break repair via homologous recombination"/>
    <property type="evidence" value="ECO:0007669"/>
    <property type="project" value="TreeGrafter"/>
</dbReference>
<feature type="non-terminal residue" evidence="28">
    <location>
        <position position="1"/>
    </location>
</feature>
<evidence type="ECO:0000256" key="15">
    <source>
        <dbReference type="ARBA" id="ARBA00023125"/>
    </source>
</evidence>
<dbReference type="InterPro" id="IPR056435">
    <property type="entry name" value="DPOD/Z_N"/>
</dbReference>
<dbReference type="Pfam" id="PF14260">
    <property type="entry name" value="zf-C4pol"/>
    <property type="match status" value="1"/>
</dbReference>
<dbReference type="GO" id="GO:0042276">
    <property type="term" value="P:error-prone translesion synthesis"/>
    <property type="evidence" value="ECO:0007669"/>
    <property type="project" value="TreeGrafter"/>
</dbReference>
<dbReference type="Pfam" id="PF03104">
    <property type="entry name" value="DNA_pol_B_exo1"/>
    <property type="match status" value="1"/>
</dbReference>
<evidence type="ECO:0000313" key="29">
    <source>
        <dbReference type="Proteomes" id="UP000602905"/>
    </source>
</evidence>
<name>A0A8H7LSN0_9AGAM</name>
<dbReference type="InterPro" id="IPR030559">
    <property type="entry name" value="PolZ_Rev3"/>
</dbReference>
<dbReference type="SUPFAM" id="SSF101152">
    <property type="entry name" value="Mob1/phocein"/>
    <property type="match status" value="1"/>
</dbReference>
<proteinExistence type="inferred from homology"/>
<dbReference type="GO" id="GO:0006260">
    <property type="term" value="P:DNA replication"/>
    <property type="evidence" value="ECO:0007669"/>
    <property type="project" value="UniProtKB-KW"/>
</dbReference>
<dbReference type="EC" id="2.7.7.7" evidence="21"/>
<evidence type="ECO:0000256" key="13">
    <source>
        <dbReference type="ARBA" id="ARBA00023004"/>
    </source>
</evidence>
<dbReference type="Gene3D" id="3.30.420.10">
    <property type="entry name" value="Ribonuclease H-like superfamily/Ribonuclease H"/>
    <property type="match status" value="1"/>
</dbReference>
<comment type="cofactor">
    <cofactor evidence="1 21">
        <name>[4Fe-4S] cluster</name>
        <dbReference type="ChEBI" id="CHEBI:49883"/>
    </cofactor>
</comment>
<dbReference type="PROSITE" id="PS00116">
    <property type="entry name" value="DNA_POLYMERASE_B"/>
    <property type="match status" value="1"/>
</dbReference>
<keyword evidence="8 20" id="KW-0479">Metal-binding</keyword>
<dbReference type="EMBL" id="JACYCD010000049">
    <property type="protein sequence ID" value="KAF8707780.1"/>
    <property type="molecule type" value="Genomic_DNA"/>
</dbReference>
<dbReference type="InterPro" id="IPR006134">
    <property type="entry name" value="DNA-dir_DNA_pol_B_multi_dom"/>
</dbReference>
<evidence type="ECO:0000259" key="25">
    <source>
        <dbReference type="Pfam" id="PF14260"/>
    </source>
</evidence>
<feature type="compositionally biased region" description="Polar residues" evidence="22">
    <location>
        <begin position="447"/>
        <end position="459"/>
    </location>
</feature>
<feature type="domain" description="DNA-directed DNA polymerase family B exonuclease" evidence="24">
    <location>
        <begin position="751"/>
        <end position="923"/>
    </location>
</feature>
<dbReference type="GO" id="GO:0000166">
    <property type="term" value="F:nucleotide binding"/>
    <property type="evidence" value="ECO:0007669"/>
    <property type="project" value="InterPro"/>
</dbReference>
<keyword evidence="17 21" id="KW-0539">Nucleus</keyword>
<comment type="subcellular location">
    <subcellularLocation>
        <location evidence="2 21">Nucleus</location>
    </subcellularLocation>
</comment>
<feature type="binding site" evidence="20">
    <location>
        <position position="1768"/>
    </location>
    <ligand>
        <name>Zn(2+)</name>
        <dbReference type="ChEBI" id="CHEBI:29105"/>
    </ligand>
</feature>
<dbReference type="InterPro" id="IPR005301">
    <property type="entry name" value="MOB_kinase_act_fam"/>
</dbReference>
<dbReference type="InterPro" id="IPR023211">
    <property type="entry name" value="DNA_pol_palm_dom_sf"/>
</dbReference>
<evidence type="ECO:0000256" key="14">
    <source>
        <dbReference type="ARBA" id="ARBA00023014"/>
    </source>
</evidence>
<dbReference type="GO" id="GO:0005634">
    <property type="term" value="C:nucleus"/>
    <property type="evidence" value="ECO:0007669"/>
    <property type="project" value="UniProtKB-SubCell"/>
</dbReference>
<dbReference type="Pfam" id="PF24065">
    <property type="entry name" value="REV3_N"/>
    <property type="match status" value="1"/>
</dbReference>
<evidence type="ECO:0000256" key="9">
    <source>
        <dbReference type="ARBA" id="ARBA00022763"/>
    </source>
</evidence>
<keyword evidence="15 21" id="KW-0238">DNA-binding</keyword>